<dbReference type="Proteomes" id="UP000632222">
    <property type="component" value="Unassembled WGS sequence"/>
</dbReference>
<sequence>MRVLAKSQHFIVTADHETTLQHPSFMGGKGNAERQLHMLILSCPEGWIKLVNLLSI</sequence>
<organism evidence="1 2">
    <name type="scientific">Deinococcus roseus</name>
    <dbReference type="NCBI Taxonomy" id="392414"/>
    <lineage>
        <taxon>Bacteria</taxon>
        <taxon>Thermotogati</taxon>
        <taxon>Deinococcota</taxon>
        <taxon>Deinococci</taxon>
        <taxon>Deinococcales</taxon>
        <taxon>Deinococcaceae</taxon>
        <taxon>Deinococcus</taxon>
    </lineage>
</organism>
<evidence type="ECO:0000313" key="1">
    <source>
        <dbReference type="EMBL" id="GGJ51646.1"/>
    </source>
</evidence>
<gene>
    <name evidence="1" type="ORF">GCM10008938_42050</name>
</gene>
<protein>
    <submittedName>
        <fullName evidence="1">Uncharacterized protein</fullName>
    </submittedName>
</protein>
<proteinExistence type="predicted"/>
<keyword evidence="2" id="KW-1185">Reference proteome</keyword>
<evidence type="ECO:0000313" key="2">
    <source>
        <dbReference type="Proteomes" id="UP000632222"/>
    </source>
</evidence>
<comment type="caution">
    <text evidence="1">The sequence shown here is derived from an EMBL/GenBank/DDBJ whole genome shotgun (WGS) entry which is preliminary data.</text>
</comment>
<dbReference type="EMBL" id="BMOD01000023">
    <property type="protein sequence ID" value="GGJ51646.1"/>
    <property type="molecule type" value="Genomic_DNA"/>
</dbReference>
<name>A0ABQ2DAK7_9DEIO</name>
<reference evidence="2" key="1">
    <citation type="journal article" date="2019" name="Int. J. Syst. Evol. Microbiol.">
        <title>The Global Catalogue of Microorganisms (GCM) 10K type strain sequencing project: providing services to taxonomists for standard genome sequencing and annotation.</title>
        <authorList>
            <consortium name="The Broad Institute Genomics Platform"/>
            <consortium name="The Broad Institute Genome Sequencing Center for Infectious Disease"/>
            <person name="Wu L."/>
            <person name="Ma J."/>
        </authorList>
    </citation>
    <scope>NUCLEOTIDE SEQUENCE [LARGE SCALE GENOMIC DNA]</scope>
    <source>
        <strain evidence="2">JCM 14370</strain>
    </source>
</reference>
<accession>A0ABQ2DAK7</accession>